<accession>A0A7M3UP08</accession>
<protein>
    <submittedName>
        <fullName evidence="1">Uncharacterized protein</fullName>
    </submittedName>
</protein>
<evidence type="ECO:0000313" key="1">
    <source>
        <dbReference type="EMBL" id="QOI90461.1"/>
    </source>
</evidence>
<proteinExistence type="predicted"/>
<organismHost>
    <name type="scientific">Pyramimonas plurioculata</name>
    <dbReference type="NCBI Taxonomy" id="36893"/>
</organismHost>
<sequence length="29" mass="3601">MKKQHTIDLQQMELRLQEVELKYLRKMIG</sequence>
<dbReference type="EMBL" id="MT663537">
    <property type="protein sequence ID" value="QOI90461.1"/>
    <property type="molecule type" value="Genomic_DNA"/>
</dbReference>
<name>A0A7M3UP08_POV01</name>
<reference evidence="1" key="1">
    <citation type="submission" date="2020-06" db="EMBL/GenBank/DDBJ databases">
        <title>Lateral gene transfer of anion-conducting channel rhodopsins between green algae and giant viruses.</title>
        <authorList>
            <person name="Rozenberg A."/>
            <person name="Oppermann J."/>
            <person name="Wietek J."/>
            <person name="Fernandez Lahore R.G."/>
            <person name="Sandaa R.-A."/>
            <person name="Bratbak G."/>
            <person name="Hegemann P."/>
            <person name="Beja O."/>
        </authorList>
    </citation>
    <scope>NUCLEOTIDE SEQUENCE</scope>
    <source>
        <strain evidence="1">01B</strain>
    </source>
</reference>
<organism evidence="1">
    <name type="scientific">Pyramimonas orientalis virus</name>
    <name type="common">PoV01</name>
    <dbReference type="NCBI Taxonomy" id="455367"/>
    <lineage>
        <taxon>Viruses</taxon>
        <taxon>Varidnaviria</taxon>
        <taxon>Bamfordvirae</taxon>
        <taxon>Nucleocytoviricota</taxon>
        <taxon>Megaviricetes</taxon>
        <taxon>Imitervirales</taxon>
        <taxon>Allomimiviridae</taxon>
        <taxon>Heliosvirus</taxon>
        <taxon>Heliosvirus raunefjordenense</taxon>
    </lineage>
</organism>
<gene>
    <name evidence="1" type="ORF">HWQ62_00325</name>
</gene>